<dbReference type="OrthoDB" id="6077724at2"/>
<gene>
    <name evidence="3" type="ordered locus">HCH_00602</name>
</gene>
<evidence type="ECO:0000256" key="1">
    <source>
        <dbReference type="SAM" id="Phobius"/>
    </source>
</evidence>
<feature type="transmembrane region" description="Helical" evidence="1">
    <location>
        <begin position="64"/>
        <end position="82"/>
    </location>
</feature>
<feature type="transmembrane region" description="Helical" evidence="1">
    <location>
        <begin position="144"/>
        <end position="166"/>
    </location>
</feature>
<reference evidence="3 4" key="1">
    <citation type="journal article" date="2005" name="Nucleic Acids Res.">
        <title>Genomic blueprint of Hahella chejuensis, a marine microbe producing an algicidal agent.</title>
        <authorList>
            <person name="Jeong H."/>
            <person name="Yim J.H."/>
            <person name="Lee C."/>
            <person name="Choi S.-H."/>
            <person name="Park Y.K."/>
            <person name="Yoon S.H."/>
            <person name="Hur C.-G."/>
            <person name="Kang H.-Y."/>
            <person name="Kim D."/>
            <person name="Lee H.H."/>
            <person name="Park K.H."/>
            <person name="Park S.-H."/>
            <person name="Park H.-S."/>
            <person name="Lee H.K."/>
            <person name="Oh T.K."/>
            <person name="Kim J.F."/>
        </authorList>
    </citation>
    <scope>NUCLEOTIDE SEQUENCE [LARGE SCALE GENOMIC DNA]</scope>
    <source>
        <strain evidence="3 4">KCTC 2396</strain>
    </source>
</reference>
<proteinExistence type="predicted"/>
<keyword evidence="1" id="KW-0472">Membrane</keyword>
<protein>
    <submittedName>
        <fullName evidence="3">Probable integral membrane protein (DUF6)</fullName>
    </submittedName>
</protein>
<dbReference type="PANTHER" id="PTHR22911">
    <property type="entry name" value="ACYL-MALONYL CONDENSING ENZYME-RELATED"/>
    <property type="match status" value="1"/>
</dbReference>
<feature type="transmembrane region" description="Helical" evidence="1">
    <location>
        <begin position="88"/>
        <end position="107"/>
    </location>
</feature>
<dbReference type="Pfam" id="PF00892">
    <property type="entry name" value="EamA"/>
    <property type="match status" value="1"/>
</dbReference>
<keyword evidence="1" id="KW-0812">Transmembrane</keyword>
<dbReference type="SUPFAM" id="SSF103481">
    <property type="entry name" value="Multidrug resistance efflux transporter EmrE"/>
    <property type="match status" value="1"/>
</dbReference>
<evidence type="ECO:0000313" key="4">
    <source>
        <dbReference type="Proteomes" id="UP000000238"/>
    </source>
</evidence>
<dbReference type="GO" id="GO:0016020">
    <property type="term" value="C:membrane"/>
    <property type="evidence" value="ECO:0007669"/>
    <property type="project" value="InterPro"/>
</dbReference>
<dbReference type="HOGENOM" id="CLU_1254469_0_0_6"/>
<dbReference type="eggNOG" id="COG0697">
    <property type="taxonomic scope" value="Bacteria"/>
</dbReference>
<keyword evidence="4" id="KW-1185">Reference proteome</keyword>
<evidence type="ECO:0000313" key="3">
    <source>
        <dbReference type="EMBL" id="ABC27504.1"/>
    </source>
</evidence>
<name>Q2SPC0_HAHCH</name>
<evidence type="ECO:0000259" key="2">
    <source>
        <dbReference type="Pfam" id="PF00892"/>
    </source>
</evidence>
<dbReference type="Proteomes" id="UP000000238">
    <property type="component" value="Chromosome"/>
</dbReference>
<feature type="transmembrane region" description="Helical" evidence="1">
    <location>
        <begin position="116"/>
        <end position="132"/>
    </location>
</feature>
<dbReference type="RefSeq" id="WP_011394581.1">
    <property type="nucleotide sequence ID" value="NC_007645.1"/>
</dbReference>
<organism evidence="3 4">
    <name type="scientific">Hahella chejuensis (strain KCTC 2396)</name>
    <dbReference type="NCBI Taxonomy" id="349521"/>
    <lineage>
        <taxon>Bacteria</taxon>
        <taxon>Pseudomonadati</taxon>
        <taxon>Pseudomonadota</taxon>
        <taxon>Gammaproteobacteria</taxon>
        <taxon>Oceanospirillales</taxon>
        <taxon>Hahellaceae</taxon>
        <taxon>Hahella</taxon>
    </lineage>
</organism>
<accession>Q2SPC0</accession>
<dbReference type="KEGG" id="hch:HCH_00602"/>
<dbReference type="InterPro" id="IPR000620">
    <property type="entry name" value="EamA_dom"/>
</dbReference>
<feature type="domain" description="EamA" evidence="2">
    <location>
        <begin position="2"/>
        <end position="130"/>
    </location>
</feature>
<dbReference type="InterPro" id="IPR037185">
    <property type="entry name" value="EmrE-like"/>
</dbReference>
<sequence length="220" mass="24442">MLYSFLCATLWASTGIFVKYIDGLSVPHIIWGRFLIAFLFGLLFVQSRAKFQFTPLQQRSYSEYALALMMTAYYVLATYSFFYAPVAVAALLIALAPLFTFLLRLFIKGEFHRNELLGFIIAFLGLMLYFYGKDYAGEGYSTDAIILGGVCALSAAILRAAFSFIVWESVGKGRSVDAANINNNTLLLGVILLSPALFFQSVSGAIKHLNEINLIFLSKL</sequence>
<dbReference type="EMBL" id="CP000155">
    <property type="protein sequence ID" value="ABC27504.1"/>
    <property type="molecule type" value="Genomic_DNA"/>
</dbReference>
<keyword evidence="1" id="KW-1133">Transmembrane helix</keyword>
<dbReference type="AlphaFoldDB" id="Q2SPC0"/>
<feature type="transmembrane region" description="Helical" evidence="1">
    <location>
        <begin position="186"/>
        <end position="206"/>
    </location>
</feature>
<dbReference type="STRING" id="349521.HCH_00602"/>
<feature type="transmembrane region" description="Helical" evidence="1">
    <location>
        <begin position="25"/>
        <end position="44"/>
    </location>
</feature>